<name>A0A2K9E2M4_9FIRM</name>
<evidence type="ECO:0000313" key="3">
    <source>
        <dbReference type="EMBL" id="AUG56608.1"/>
    </source>
</evidence>
<dbReference type="GO" id="GO:0005829">
    <property type="term" value="C:cytosol"/>
    <property type="evidence" value="ECO:0007669"/>
    <property type="project" value="TreeGrafter"/>
</dbReference>
<evidence type="ECO:0000313" key="4">
    <source>
        <dbReference type="EMBL" id="PQQ66678.1"/>
    </source>
</evidence>
<dbReference type="InterPro" id="IPR005269">
    <property type="entry name" value="LOG"/>
</dbReference>
<dbReference type="EMBL" id="NEMB01000003">
    <property type="protein sequence ID" value="PQQ66678.1"/>
    <property type="molecule type" value="Genomic_DNA"/>
</dbReference>
<dbReference type="AlphaFoldDB" id="A0A2K9E2M4"/>
<evidence type="ECO:0000313" key="5">
    <source>
        <dbReference type="Proteomes" id="UP000233534"/>
    </source>
</evidence>
<accession>A0A2K9E2M4</accession>
<dbReference type="GO" id="GO:0016799">
    <property type="term" value="F:hydrolase activity, hydrolyzing N-glycosyl compounds"/>
    <property type="evidence" value="ECO:0007669"/>
    <property type="project" value="TreeGrafter"/>
</dbReference>
<organism evidence="3 5">
    <name type="scientific">Acetivibrio saccincola</name>
    <dbReference type="NCBI Taxonomy" id="1677857"/>
    <lineage>
        <taxon>Bacteria</taxon>
        <taxon>Bacillati</taxon>
        <taxon>Bacillota</taxon>
        <taxon>Clostridia</taxon>
        <taxon>Eubacteriales</taxon>
        <taxon>Oscillospiraceae</taxon>
        <taxon>Acetivibrio</taxon>
    </lineage>
</organism>
<dbReference type="Proteomes" id="UP000239720">
    <property type="component" value="Unassembled WGS sequence"/>
</dbReference>
<dbReference type="OrthoDB" id="9801098at2"/>
<dbReference type="KEGG" id="hsc:HVS_03300"/>
<dbReference type="SUPFAM" id="SSF102405">
    <property type="entry name" value="MCP/YpsA-like"/>
    <property type="match status" value="1"/>
</dbReference>
<dbReference type="EC" id="3.2.2.n1" evidence="2"/>
<dbReference type="PANTHER" id="PTHR31223:SF70">
    <property type="entry name" value="LOG FAMILY PROTEIN YJL055W"/>
    <property type="match status" value="1"/>
</dbReference>
<protein>
    <recommendedName>
        <fullName evidence="2">Cytokinin riboside 5'-monophosphate phosphoribohydrolase</fullName>
        <ecNumber evidence="2">3.2.2.n1</ecNumber>
    </recommendedName>
</protein>
<reference evidence="4 6" key="2">
    <citation type="journal article" date="2018" name="Syst. Appl. Microbiol.">
        <title>Characterization and high-quality draft genome sequence of Herbivorax saccincola A7, an anaerobic, alkaliphilic, thermophilic, cellulolytic, and xylanolytic bacterium.</title>
        <authorList>
            <person name="Aikawa S."/>
            <person name="Baramee S."/>
            <person name="Sermsathanaswadi J."/>
            <person name="Thianheng P."/>
            <person name="Tachaapaikoon C."/>
            <person name="Shikata A."/>
            <person name="Waeonukul R."/>
            <person name="Pason P."/>
            <person name="Ratanakhanokchai K."/>
            <person name="Kosugi A."/>
        </authorList>
    </citation>
    <scope>NUCLEOTIDE SEQUENCE [LARGE SCALE GENOMIC DNA]</scope>
    <source>
        <strain evidence="4 6">A7</strain>
    </source>
</reference>
<dbReference type="PANTHER" id="PTHR31223">
    <property type="entry name" value="LOG FAMILY PROTEIN YJL055W"/>
    <property type="match status" value="1"/>
</dbReference>
<dbReference type="Gene3D" id="3.40.50.450">
    <property type="match status" value="1"/>
</dbReference>
<dbReference type="Pfam" id="PF03641">
    <property type="entry name" value="Lysine_decarbox"/>
    <property type="match status" value="1"/>
</dbReference>
<dbReference type="RefSeq" id="WP_101299165.1">
    <property type="nucleotide sequence ID" value="NZ_CP025197.1"/>
</dbReference>
<evidence type="ECO:0000313" key="6">
    <source>
        <dbReference type="Proteomes" id="UP000239720"/>
    </source>
</evidence>
<evidence type="ECO:0000256" key="2">
    <source>
        <dbReference type="RuleBase" id="RU363015"/>
    </source>
</evidence>
<keyword evidence="2" id="KW-0378">Hydrolase</keyword>
<dbReference type="EMBL" id="CP025197">
    <property type="protein sequence ID" value="AUG56608.1"/>
    <property type="molecule type" value="Genomic_DNA"/>
</dbReference>
<reference evidence="3 5" key="1">
    <citation type="submission" date="2017-12" db="EMBL/GenBank/DDBJ databases">
        <title>Complete genome sequence of Herbivorax saccincola GGR1, a novel Cellulosome-producing hydrolytic bacterium in a thermophilic biogas plant, established by Illumina and Nanopore MinION sequencing.</title>
        <authorList>
            <person name="Pechtl A."/>
            <person name="Ruckert C."/>
            <person name="Koeck D.E."/>
            <person name="Maus I."/>
            <person name="Winkler A."/>
            <person name="Kalinowski J."/>
            <person name="Puhler A."/>
            <person name="Schwarz W.W."/>
            <person name="Zverlov V.V."/>
            <person name="Schluter A."/>
            <person name="Liebl W."/>
        </authorList>
    </citation>
    <scope>NUCLEOTIDE SEQUENCE [LARGE SCALE GENOMIC DNA]</scope>
    <source>
        <strain evidence="3">GGR1</strain>
        <strain evidence="5">SR1</strain>
    </source>
</reference>
<dbReference type="InterPro" id="IPR031100">
    <property type="entry name" value="LOG_fam"/>
</dbReference>
<gene>
    <name evidence="3" type="primary">yvdD</name>
    <name evidence="4" type="ORF">B9R14_07920</name>
    <name evidence="3" type="ORF">HVS_03300</name>
</gene>
<dbReference type="NCBIfam" id="TIGR00730">
    <property type="entry name" value="Rossman fold protein, TIGR00730 family"/>
    <property type="match status" value="1"/>
</dbReference>
<keyword evidence="5" id="KW-1185">Reference proteome</keyword>
<dbReference type="GO" id="GO:0009691">
    <property type="term" value="P:cytokinin biosynthetic process"/>
    <property type="evidence" value="ECO:0007669"/>
    <property type="project" value="UniProtKB-UniRule"/>
</dbReference>
<sequence length="181" mass="20287">MNKVICVYSSSSCTIDKVYFEAAYELGCQIAKRGDTLLFGAGMVGLMGETARAVHENNGKVVGIVPEALNVSGIVYEKCDEFIVTSGMRERKAMMDERSDAFIALPGGFGTLEELLEIITLKQLGYHNKPIVILNINNYYDGILKQFDKIFNEDFAKEECRKLYFVTESVSEAIEYIDSYK</sequence>
<dbReference type="Proteomes" id="UP000233534">
    <property type="component" value="Chromosome"/>
</dbReference>
<evidence type="ECO:0000256" key="1">
    <source>
        <dbReference type="ARBA" id="ARBA00006763"/>
    </source>
</evidence>
<comment type="similarity">
    <text evidence="1 2">Belongs to the LOG family.</text>
</comment>
<keyword evidence="2" id="KW-0203">Cytokinin biosynthesis</keyword>
<proteinExistence type="inferred from homology"/>